<organism evidence="1">
    <name type="scientific">Ensete ventricosum</name>
    <name type="common">Abyssinian banana</name>
    <name type="synonym">Musa ensete</name>
    <dbReference type="NCBI Taxonomy" id="4639"/>
    <lineage>
        <taxon>Eukaryota</taxon>
        <taxon>Viridiplantae</taxon>
        <taxon>Streptophyta</taxon>
        <taxon>Embryophyta</taxon>
        <taxon>Tracheophyta</taxon>
        <taxon>Spermatophyta</taxon>
        <taxon>Magnoliopsida</taxon>
        <taxon>Liliopsida</taxon>
        <taxon>Zingiberales</taxon>
        <taxon>Musaceae</taxon>
        <taxon>Ensete</taxon>
    </lineage>
</organism>
<sequence length="109" mass="12782">MRLETRQEYVGSSSRVSRACQDGTREFARRRPRLTERLSRIAEKACREYRARFGRSDDAVGSRRKLARRFVEGIGKLAGNAKGDYREEDRRTYHKIARGYQIMRKLGLI</sequence>
<reference evidence="1" key="1">
    <citation type="journal article" date="2018" name="Data Brief">
        <title>Genome sequence data from 17 accessions of Ensete ventricosum, a staple food crop for millions in Ethiopia.</title>
        <authorList>
            <person name="Yemataw Z."/>
            <person name="Muzemil S."/>
            <person name="Ambachew D."/>
            <person name="Tripathi L."/>
            <person name="Tesfaye K."/>
            <person name="Chala A."/>
            <person name="Farbos A."/>
            <person name="O'Neill P."/>
            <person name="Moore K."/>
            <person name="Grant M."/>
            <person name="Studholme D.J."/>
        </authorList>
    </citation>
    <scope>NUCLEOTIDE SEQUENCE [LARGE SCALE GENOMIC DNA]</scope>
    <source>
        <tissue evidence="1">Leaf</tissue>
    </source>
</reference>
<proteinExistence type="predicted"/>
<name>A0A445ME77_ENSVE</name>
<dbReference type="Proteomes" id="UP000290560">
    <property type="component" value="Unassembled WGS sequence"/>
</dbReference>
<gene>
    <name evidence="1" type="ORF">BHM03_00014106</name>
</gene>
<protein>
    <submittedName>
        <fullName evidence="1">Uncharacterized protein</fullName>
    </submittedName>
</protein>
<dbReference type="AlphaFoldDB" id="A0A445ME77"/>
<accession>A0A445ME77</accession>
<evidence type="ECO:0000313" key="1">
    <source>
        <dbReference type="EMBL" id="RZR72506.1"/>
    </source>
</evidence>
<dbReference type="EMBL" id="KV875700">
    <property type="protein sequence ID" value="RZR72506.1"/>
    <property type="molecule type" value="Genomic_DNA"/>
</dbReference>